<keyword evidence="2" id="KW-1185">Reference proteome</keyword>
<sequence length="128" mass="13373">MTPAKGANDPACAAVTVRLPDAVDGQQRRWTDAQATAAWGDPSTVLLTCGVAEPGPSTLPCDTRAGVDWIIDDTDAPKYRFTTYGRTPALEVYLDYDAVSGSQVLTDIGTAVGQLPTTGAVCTERPAS</sequence>
<dbReference type="Pfam" id="PF12028">
    <property type="entry name" value="DUF3515"/>
    <property type="match status" value="1"/>
</dbReference>
<reference evidence="1 2" key="1">
    <citation type="submission" date="2021-03" db="EMBL/GenBank/DDBJ databases">
        <title>Microbacterium pauli sp. nov., isolated from microfiltered milk.</title>
        <authorList>
            <person name="Bellassi P."/>
            <person name="Fontana A."/>
            <person name="Callegari M.L."/>
            <person name="Lorenzo M."/>
            <person name="Cappa F."/>
        </authorList>
    </citation>
    <scope>NUCLEOTIDE SEQUENCE [LARGE SCALE GENOMIC DNA]</scope>
    <source>
        <strain evidence="1 2">DSM 18909</strain>
    </source>
</reference>
<dbReference type="Proteomes" id="UP000740605">
    <property type="component" value="Unassembled WGS sequence"/>
</dbReference>
<dbReference type="EMBL" id="JAFLHG010000011">
    <property type="protein sequence ID" value="MBT8798785.1"/>
    <property type="molecule type" value="Genomic_DNA"/>
</dbReference>
<protein>
    <submittedName>
        <fullName evidence="1">DUF3515 family protein</fullName>
    </submittedName>
</protein>
<organism evidence="1 2">
    <name type="scientific">Microbacterium flavum</name>
    <dbReference type="NCBI Taxonomy" id="415216"/>
    <lineage>
        <taxon>Bacteria</taxon>
        <taxon>Bacillati</taxon>
        <taxon>Actinomycetota</taxon>
        <taxon>Actinomycetes</taxon>
        <taxon>Micrococcales</taxon>
        <taxon>Microbacteriaceae</taxon>
        <taxon>Microbacterium</taxon>
    </lineage>
</organism>
<evidence type="ECO:0000313" key="2">
    <source>
        <dbReference type="Proteomes" id="UP000740605"/>
    </source>
</evidence>
<comment type="caution">
    <text evidence="1">The sequence shown here is derived from an EMBL/GenBank/DDBJ whole genome shotgun (WGS) entry which is preliminary data.</text>
</comment>
<proteinExistence type="predicted"/>
<dbReference type="InterPro" id="IPR021903">
    <property type="entry name" value="DUF3515"/>
</dbReference>
<evidence type="ECO:0000313" key="1">
    <source>
        <dbReference type="EMBL" id="MBT8798785.1"/>
    </source>
</evidence>
<accession>A0ABS5XW71</accession>
<name>A0ABS5XW71_9MICO</name>
<gene>
    <name evidence="1" type="ORF">J0P97_11985</name>
</gene>